<protein>
    <submittedName>
        <fullName evidence="1">Uncharacterized protein</fullName>
    </submittedName>
</protein>
<sequence>MSSSLQVLTGTAVTQLTVIAPLLSLSSTDVSGTSVVADISKTLTYSADSGYVQMIYSFELLAALLDSAPTNTGGTGTNIFQMVVKIPTTVPANTKYVIDAMIQTKGNSALSPTYITKVNADGDIFFPVTNFFTVTSPGSPYTITITMTRVIA</sequence>
<proteinExistence type="predicted"/>
<dbReference type="EMBL" id="MN740156">
    <property type="protein sequence ID" value="QHT90609.1"/>
    <property type="molecule type" value="Genomic_DNA"/>
</dbReference>
<accession>A0A6C0ICW9</accession>
<reference evidence="1" key="1">
    <citation type="journal article" date="2020" name="Nature">
        <title>Giant virus diversity and host interactions through global metagenomics.</title>
        <authorList>
            <person name="Schulz F."/>
            <person name="Roux S."/>
            <person name="Paez-Espino D."/>
            <person name="Jungbluth S."/>
            <person name="Walsh D.A."/>
            <person name="Denef V.J."/>
            <person name="McMahon K.D."/>
            <person name="Konstantinidis K.T."/>
            <person name="Eloe-Fadrosh E.A."/>
            <person name="Kyrpides N.C."/>
            <person name="Woyke T."/>
        </authorList>
    </citation>
    <scope>NUCLEOTIDE SEQUENCE</scope>
    <source>
        <strain evidence="1">GVMAG-M-3300023184-71</strain>
    </source>
</reference>
<dbReference type="AlphaFoldDB" id="A0A6C0ICW9"/>
<organism evidence="1">
    <name type="scientific">viral metagenome</name>
    <dbReference type="NCBI Taxonomy" id="1070528"/>
    <lineage>
        <taxon>unclassified sequences</taxon>
        <taxon>metagenomes</taxon>
        <taxon>organismal metagenomes</taxon>
    </lineage>
</organism>
<name>A0A6C0ICW9_9ZZZZ</name>
<evidence type="ECO:0000313" key="1">
    <source>
        <dbReference type="EMBL" id="QHT90609.1"/>
    </source>
</evidence>